<evidence type="ECO:0008006" key="4">
    <source>
        <dbReference type="Google" id="ProtNLM"/>
    </source>
</evidence>
<dbReference type="Proteomes" id="UP000184085">
    <property type="component" value="Unassembled WGS sequence"/>
</dbReference>
<feature type="transmembrane region" description="Helical" evidence="1">
    <location>
        <begin position="39"/>
        <end position="56"/>
    </location>
</feature>
<accession>A0A1M4MV19</accession>
<keyword evidence="1" id="KW-0472">Membrane</keyword>
<feature type="transmembrane region" description="Helical" evidence="1">
    <location>
        <begin position="12"/>
        <end position="33"/>
    </location>
</feature>
<reference evidence="3" key="1">
    <citation type="submission" date="2016-09" db="EMBL/GenBank/DDBJ databases">
        <authorList>
            <person name="Wibberg D."/>
        </authorList>
    </citation>
    <scope>NUCLEOTIDE SEQUENCE [LARGE SCALE GENOMIC DNA]</scope>
</reference>
<evidence type="ECO:0000313" key="3">
    <source>
        <dbReference type="Proteomes" id="UP000184085"/>
    </source>
</evidence>
<evidence type="ECO:0000313" key="2">
    <source>
        <dbReference type="EMBL" id="SCM66043.1"/>
    </source>
</evidence>
<name>A0A1M4MV19_9RHOB</name>
<proteinExistence type="predicted"/>
<keyword evidence="3" id="KW-1185">Reference proteome</keyword>
<dbReference type="AlphaFoldDB" id="A0A1M4MV19"/>
<evidence type="ECO:0000256" key="1">
    <source>
        <dbReference type="SAM" id="Phobius"/>
    </source>
</evidence>
<dbReference type="RefSeq" id="WP_072702657.1">
    <property type="nucleotide sequence ID" value="NZ_FMJB01000014.1"/>
</dbReference>
<protein>
    <recommendedName>
        <fullName evidence="4">DUF4405 domain-containing protein</fullName>
    </recommendedName>
</protein>
<keyword evidence="1" id="KW-0812">Transmembrane</keyword>
<gene>
    <name evidence="2" type="ORF">KARMA_0215</name>
</gene>
<organism evidence="2 3">
    <name type="scientific">Donghicola eburneus</name>
    <dbReference type="NCBI Taxonomy" id="393278"/>
    <lineage>
        <taxon>Bacteria</taxon>
        <taxon>Pseudomonadati</taxon>
        <taxon>Pseudomonadota</taxon>
        <taxon>Alphaproteobacteria</taxon>
        <taxon>Rhodobacterales</taxon>
        <taxon>Roseobacteraceae</taxon>
        <taxon>Donghicola</taxon>
    </lineage>
</organism>
<sequence>MKSTLMRFATPFITGLFLVSLISGVALFFHIGPSGFHGMHEWLSMVLIIPFLLHMWKNWRPMTAYFKRAAFGIAMGVSIVAAAIFMVPVGGEGGGGRPAAFTLSAMVMKGSVAEVASVLHQDSGDLTAALESAGYSVNSEDETLSAIAAAAGKSEMDIAATLVASAR</sequence>
<keyword evidence="1" id="KW-1133">Transmembrane helix</keyword>
<feature type="transmembrane region" description="Helical" evidence="1">
    <location>
        <begin position="68"/>
        <end position="87"/>
    </location>
</feature>
<dbReference type="EMBL" id="FMJB01000014">
    <property type="protein sequence ID" value="SCM66043.1"/>
    <property type="molecule type" value="Genomic_DNA"/>
</dbReference>